<dbReference type="GO" id="GO:0009086">
    <property type="term" value="P:methionine biosynthetic process"/>
    <property type="evidence" value="ECO:0007669"/>
    <property type="project" value="TreeGrafter"/>
</dbReference>
<keyword evidence="4" id="KW-0288">FMN</keyword>
<dbReference type="InterPro" id="IPR039261">
    <property type="entry name" value="FNR_nucleotide-bd"/>
</dbReference>
<dbReference type="OrthoDB" id="1856718at2759"/>
<dbReference type="PANTHER" id="PTHR19384:SF84">
    <property type="entry name" value="METHIONINE SYNTHASE REDUCTASE"/>
    <property type="match status" value="1"/>
</dbReference>
<dbReference type="FunFam" id="1.20.990.10:FF:000007">
    <property type="entry name" value="Methionine synthase reductase"/>
    <property type="match status" value="1"/>
</dbReference>
<dbReference type="EC" id="1.16.1.8" evidence="8"/>
<dbReference type="PANTHER" id="PTHR19384">
    <property type="entry name" value="NITRIC OXIDE SYNTHASE-RELATED"/>
    <property type="match status" value="1"/>
</dbReference>
<evidence type="ECO:0000256" key="8">
    <source>
        <dbReference type="ARBA" id="ARBA00039088"/>
    </source>
</evidence>
<dbReference type="GO" id="GO:0050660">
    <property type="term" value="F:flavin adenine dinucleotide binding"/>
    <property type="evidence" value="ECO:0007669"/>
    <property type="project" value="TreeGrafter"/>
</dbReference>
<dbReference type="Gene3D" id="1.20.990.10">
    <property type="entry name" value="NADPH-cytochrome p450 Reductase, Chain A, domain 3"/>
    <property type="match status" value="1"/>
</dbReference>
<keyword evidence="3" id="KW-0285">Flavoprotein</keyword>
<dbReference type="AlphaFoldDB" id="A0A1W4WUQ3"/>
<proteinExistence type="predicted"/>
<dbReference type="PROSITE" id="PS51384">
    <property type="entry name" value="FAD_FR"/>
    <property type="match status" value="1"/>
</dbReference>
<dbReference type="SUPFAM" id="SSF63380">
    <property type="entry name" value="Riboflavin synthase domain-like"/>
    <property type="match status" value="1"/>
</dbReference>
<keyword evidence="6" id="KW-0521">NADP</keyword>
<evidence type="ECO:0000313" key="12">
    <source>
        <dbReference type="RefSeq" id="XP_018324232.1"/>
    </source>
</evidence>
<dbReference type="Gene3D" id="2.40.30.10">
    <property type="entry name" value="Translation factors"/>
    <property type="match status" value="1"/>
</dbReference>
<accession>A0A1W4WUQ3</accession>
<protein>
    <recommendedName>
        <fullName evidence="9">Methionine synthase reductase</fullName>
        <ecNumber evidence="8">1.16.1.8</ecNumber>
    </recommendedName>
</protein>
<dbReference type="RefSeq" id="XP_018324232.1">
    <property type="nucleotide sequence ID" value="XM_018468730.1"/>
</dbReference>
<dbReference type="PRINTS" id="PR00371">
    <property type="entry name" value="FPNCR"/>
</dbReference>
<sequence length="447" mass="51141">MKGMGASHFLNIEFFNSVKVADEPKIKNLPFAESPLYYAPIKSSKLLSKGEDTNKIYELILNTQDIDFEFEVGDTIGILPCNSAYEIEQIIEKLKLKEVADKFYKLSVSRDTSKKNPKIPQHIPEYGTIRNILQYHIDIRSPPKKLFLQTLSSYTKAEEERKNIIFLCSKEGSTKYTEFISNNIGLLDLLNKYPSCCPPITAVLEHLPSLQPRPYSISSSPLIENQLHITFSVITFDNGRKGVCTGWLESLIISDSENIETKFGSLSLNNSSIVKELVPFYFRKPKMRFPKDPSTPIIMIGPGTGVAPFVGFLQTRLLQKVNGLTWLFFGCKYCDKDFIFKQQLHDFKEKGTLTKLFTCFSREDDSNKKYVQDLIMENGKEFVELVDKDGAVVYVCGDVKNMMKDVKCAIIKCFVKFKKDFNDDEEKASKFVKSLQDSFRYVEDSWI</sequence>
<evidence type="ECO:0000256" key="2">
    <source>
        <dbReference type="ARBA" id="ARBA00001974"/>
    </source>
</evidence>
<dbReference type="Gene3D" id="3.40.50.80">
    <property type="entry name" value="Nucleotide-binding domain of ferredoxin-NADP reductase (FNR) module"/>
    <property type="match status" value="1"/>
</dbReference>
<keyword evidence="7" id="KW-0560">Oxidoreductase</keyword>
<dbReference type="Proteomes" id="UP000192223">
    <property type="component" value="Unplaced"/>
</dbReference>
<evidence type="ECO:0000256" key="5">
    <source>
        <dbReference type="ARBA" id="ARBA00022827"/>
    </source>
</evidence>
<dbReference type="Pfam" id="PF00175">
    <property type="entry name" value="NAD_binding_1"/>
    <property type="match status" value="1"/>
</dbReference>
<evidence type="ECO:0000313" key="11">
    <source>
        <dbReference type="Proteomes" id="UP000192223"/>
    </source>
</evidence>
<dbReference type="Pfam" id="PF00667">
    <property type="entry name" value="FAD_binding_1"/>
    <property type="match status" value="1"/>
</dbReference>
<evidence type="ECO:0000256" key="9">
    <source>
        <dbReference type="ARBA" id="ARBA00040659"/>
    </source>
</evidence>
<dbReference type="GO" id="GO:0005829">
    <property type="term" value="C:cytosol"/>
    <property type="evidence" value="ECO:0007669"/>
    <property type="project" value="TreeGrafter"/>
</dbReference>
<evidence type="ECO:0000256" key="3">
    <source>
        <dbReference type="ARBA" id="ARBA00022630"/>
    </source>
</evidence>
<feature type="domain" description="FAD-binding FR-type" evidence="10">
    <location>
        <begin position="34"/>
        <end position="269"/>
    </location>
</feature>
<name>A0A1W4WUQ3_AGRPL</name>
<dbReference type="InterPro" id="IPR003097">
    <property type="entry name" value="CysJ-like_FAD-binding"/>
</dbReference>
<dbReference type="InterPro" id="IPR017927">
    <property type="entry name" value="FAD-bd_FR_type"/>
</dbReference>
<dbReference type="InterPro" id="IPR001433">
    <property type="entry name" value="OxRdtase_FAD/NAD-bd"/>
</dbReference>
<evidence type="ECO:0000256" key="4">
    <source>
        <dbReference type="ARBA" id="ARBA00022643"/>
    </source>
</evidence>
<keyword evidence="11" id="KW-1185">Reference proteome</keyword>
<dbReference type="KEGG" id="apln:108736342"/>
<dbReference type="InterPro" id="IPR017938">
    <property type="entry name" value="Riboflavin_synthase-like_b-brl"/>
</dbReference>
<gene>
    <name evidence="12" type="primary">LOC108736342</name>
</gene>
<dbReference type="GO" id="GO:0030586">
    <property type="term" value="F:[methionine synthase] reductase (NADPH) activity"/>
    <property type="evidence" value="ECO:0007669"/>
    <property type="project" value="UniProtKB-EC"/>
</dbReference>
<dbReference type="InterPro" id="IPR001709">
    <property type="entry name" value="Flavoprot_Pyr_Nucl_cyt_Rdtase"/>
</dbReference>
<dbReference type="GO" id="GO:0010181">
    <property type="term" value="F:FMN binding"/>
    <property type="evidence" value="ECO:0007669"/>
    <property type="project" value="TreeGrafter"/>
</dbReference>
<comment type="cofactor">
    <cofactor evidence="2">
        <name>FAD</name>
        <dbReference type="ChEBI" id="CHEBI:57692"/>
    </cofactor>
</comment>
<evidence type="ECO:0000256" key="7">
    <source>
        <dbReference type="ARBA" id="ARBA00023002"/>
    </source>
</evidence>
<dbReference type="FunFam" id="3.40.50.80:FF:000001">
    <property type="entry name" value="NADPH--cytochrome P450 reductase 1"/>
    <property type="match status" value="1"/>
</dbReference>
<dbReference type="STRING" id="224129.A0A1W4WUQ3"/>
<evidence type="ECO:0000259" key="10">
    <source>
        <dbReference type="PROSITE" id="PS51384"/>
    </source>
</evidence>
<organism evidence="11 12">
    <name type="scientific">Agrilus planipennis</name>
    <name type="common">Emerald ash borer</name>
    <name type="synonym">Agrilus marcopoli</name>
    <dbReference type="NCBI Taxonomy" id="224129"/>
    <lineage>
        <taxon>Eukaryota</taxon>
        <taxon>Metazoa</taxon>
        <taxon>Ecdysozoa</taxon>
        <taxon>Arthropoda</taxon>
        <taxon>Hexapoda</taxon>
        <taxon>Insecta</taxon>
        <taxon>Pterygota</taxon>
        <taxon>Neoptera</taxon>
        <taxon>Endopterygota</taxon>
        <taxon>Coleoptera</taxon>
        <taxon>Polyphaga</taxon>
        <taxon>Elateriformia</taxon>
        <taxon>Buprestoidea</taxon>
        <taxon>Buprestidae</taxon>
        <taxon>Agrilinae</taxon>
        <taxon>Agrilus</taxon>
    </lineage>
</organism>
<dbReference type="GO" id="GO:0050667">
    <property type="term" value="P:homocysteine metabolic process"/>
    <property type="evidence" value="ECO:0007669"/>
    <property type="project" value="TreeGrafter"/>
</dbReference>
<keyword evidence="5" id="KW-0274">FAD</keyword>
<dbReference type="InterPro" id="IPR023173">
    <property type="entry name" value="NADPH_Cyt_P450_Rdtase_alpha"/>
</dbReference>
<reference evidence="12" key="1">
    <citation type="submission" date="2025-08" db="UniProtKB">
        <authorList>
            <consortium name="RefSeq"/>
        </authorList>
    </citation>
    <scope>IDENTIFICATION</scope>
    <source>
        <tissue evidence="12">Entire body</tissue>
    </source>
</reference>
<dbReference type="InParanoid" id="A0A1W4WUQ3"/>
<comment type="cofactor">
    <cofactor evidence="1">
        <name>FMN</name>
        <dbReference type="ChEBI" id="CHEBI:58210"/>
    </cofactor>
</comment>
<dbReference type="SUPFAM" id="SSF52343">
    <property type="entry name" value="Ferredoxin reductase-like, C-terminal NADP-linked domain"/>
    <property type="match status" value="1"/>
</dbReference>
<evidence type="ECO:0000256" key="1">
    <source>
        <dbReference type="ARBA" id="ARBA00001917"/>
    </source>
</evidence>
<dbReference type="GeneID" id="108736342"/>
<evidence type="ECO:0000256" key="6">
    <source>
        <dbReference type="ARBA" id="ARBA00022857"/>
    </source>
</evidence>